<dbReference type="EMBL" id="CP157400">
    <property type="protein sequence ID" value="XBS08557.1"/>
    <property type="molecule type" value="Genomic_DNA"/>
</dbReference>
<dbReference type="GO" id="GO:0009446">
    <property type="term" value="P:putrescine biosynthetic process"/>
    <property type="evidence" value="ECO:0007669"/>
    <property type="project" value="InterPro"/>
</dbReference>
<evidence type="ECO:0000256" key="2">
    <source>
        <dbReference type="HAMAP-Rule" id="MF_01841"/>
    </source>
</evidence>
<evidence type="ECO:0000256" key="1">
    <source>
        <dbReference type="ARBA" id="ARBA00022801"/>
    </source>
</evidence>
<dbReference type="GO" id="GO:0047632">
    <property type="term" value="F:agmatine deiminase activity"/>
    <property type="evidence" value="ECO:0007669"/>
    <property type="project" value="UniProtKB-UniRule"/>
</dbReference>
<dbReference type="PANTHER" id="PTHR31377">
    <property type="entry name" value="AGMATINE DEIMINASE-RELATED"/>
    <property type="match status" value="1"/>
</dbReference>
<comment type="catalytic activity">
    <reaction evidence="2">
        <text>agmatine + H2O = N-carbamoylputrescine + NH4(+)</text>
        <dbReference type="Rhea" id="RHEA:18037"/>
        <dbReference type="ChEBI" id="CHEBI:15377"/>
        <dbReference type="ChEBI" id="CHEBI:28938"/>
        <dbReference type="ChEBI" id="CHEBI:58145"/>
        <dbReference type="ChEBI" id="CHEBI:58318"/>
        <dbReference type="EC" id="3.5.3.12"/>
    </reaction>
</comment>
<dbReference type="Gene3D" id="3.75.10.10">
    <property type="entry name" value="L-arginine/glycine Amidinotransferase, Chain A"/>
    <property type="match status" value="1"/>
</dbReference>
<proteinExistence type="inferred from homology"/>
<dbReference type="RefSeq" id="WP_011672914.1">
    <property type="nucleotide sequence ID" value="NZ_CP157400.1"/>
</dbReference>
<dbReference type="Pfam" id="PF04371">
    <property type="entry name" value="PAD_porph"/>
    <property type="match status" value="1"/>
</dbReference>
<accession>A0AAU7NLM8</accession>
<sequence length="363" mass="41157">MKLMSTPRKDGFRLPAEFEFQNEGFMIWPQRPDNWRNGGKTVQKEFVKLITLLAKYQPMTMLVNESQYKNARASLPSNIRVLEMSSNDAFIRDTGPLYLKNKQGEIRCMKFNFNAWGGLLDGLYFPWDKDNEVASKLADLYHQDFYQDDFTLEGCSILTDGEGTLITTEEVVLSEGRNKGINKQIAEEKFKEFLGIEKVIWLPEGFFMDEAGGDIDNILNFVKPGEIVLSWTEDQSDPQYQISKNALEILSSVTDAKGRKLIIHKLDLPQNKVELSKDQAYGVDPINGMLPRVEGQRLTATYVNYITLNKVIIVPEFGDFNDKIAQKQLASYYPDRKVIGFAANEILTGGGGLHTIVLTMPGR</sequence>
<dbReference type="InterPro" id="IPR017754">
    <property type="entry name" value="Agmatine_deiminase"/>
</dbReference>
<dbReference type="NCBIfam" id="TIGR03380">
    <property type="entry name" value="agmatine_aguA"/>
    <property type="match status" value="1"/>
</dbReference>
<dbReference type="GeneID" id="33062516"/>
<comment type="caution">
    <text evidence="2">Lacks conserved residue(s) required for the propagation of feature annotation.</text>
</comment>
<protein>
    <recommendedName>
        <fullName evidence="2">Putative agmatine deiminase</fullName>
        <ecNumber evidence="2">3.5.3.12</ecNumber>
    </recommendedName>
    <alternativeName>
        <fullName evidence="2">Agmatine iminohydrolase</fullName>
    </alternativeName>
</protein>
<dbReference type="GO" id="GO:0004668">
    <property type="term" value="F:protein-arginine deiminase activity"/>
    <property type="evidence" value="ECO:0007669"/>
    <property type="project" value="InterPro"/>
</dbReference>
<gene>
    <name evidence="2 3" type="primary">aguA</name>
    <name evidence="3" type="ORF">BB06_00970</name>
</gene>
<dbReference type="SUPFAM" id="SSF55909">
    <property type="entry name" value="Pentein"/>
    <property type="match status" value="1"/>
</dbReference>
<dbReference type="AlphaFoldDB" id="A0AAU7NLM8"/>
<organism evidence="3">
    <name type="scientific">Pediococcus pentosaceus CGMCC 7049</name>
    <dbReference type="NCBI Taxonomy" id="1460385"/>
    <lineage>
        <taxon>Bacteria</taxon>
        <taxon>Bacillati</taxon>
        <taxon>Bacillota</taxon>
        <taxon>Bacilli</taxon>
        <taxon>Lactobacillales</taxon>
        <taxon>Lactobacillaceae</taxon>
        <taxon>Pediococcus</taxon>
    </lineage>
</organism>
<dbReference type="EC" id="3.5.3.12" evidence="2"/>
<reference evidence="3" key="2">
    <citation type="submission" date="2024-05" db="EMBL/GenBank/DDBJ databases">
        <authorList>
            <person name="Chen H."/>
        </authorList>
    </citation>
    <scope>NUCLEOTIDE SEQUENCE</scope>
    <source>
        <strain evidence="3">CGMCC 7049</strain>
    </source>
</reference>
<name>A0AAU7NLM8_PEDPE</name>
<dbReference type="PANTHER" id="PTHR31377:SF0">
    <property type="entry name" value="AGMATINE DEIMINASE-RELATED"/>
    <property type="match status" value="1"/>
</dbReference>
<evidence type="ECO:0000313" key="3">
    <source>
        <dbReference type="EMBL" id="XBS08557.1"/>
    </source>
</evidence>
<dbReference type="InterPro" id="IPR007466">
    <property type="entry name" value="Peptidyl-Arg-deiminase_porph"/>
</dbReference>
<keyword evidence="1 2" id="KW-0378">Hydrolase</keyword>
<reference evidence="3" key="1">
    <citation type="submission" date="2014-02" db="EMBL/GenBank/DDBJ databases">
        <authorList>
            <person name="Zhao D."/>
            <person name="Dong X."/>
            <person name="Li Y."/>
            <person name="Lv L."/>
            <person name="Zhao D."/>
            <person name="Gao Y."/>
            <person name="Wang Y."/>
            <person name="Li Y."/>
        </authorList>
    </citation>
    <scope>NUCLEOTIDE SEQUENCE</scope>
    <source>
        <strain evidence="3">CGMCC 7049</strain>
    </source>
</reference>
<dbReference type="HAMAP" id="MF_01841">
    <property type="entry name" value="Agmatine_deimin"/>
    <property type="match status" value="1"/>
</dbReference>
<comment type="similarity">
    <text evidence="2">Belongs to the agmatine deiminase family.</text>
</comment>